<evidence type="ECO:0000256" key="1">
    <source>
        <dbReference type="SAM" id="MobiDB-lite"/>
    </source>
</evidence>
<name>A0A173VJD5_PARDI</name>
<organism evidence="2 3">
    <name type="scientific">Parabacteroides distasonis</name>
    <dbReference type="NCBI Taxonomy" id="823"/>
    <lineage>
        <taxon>Bacteria</taxon>
        <taxon>Pseudomonadati</taxon>
        <taxon>Bacteroidota</taxon>
        <taxon>Bacteroidia</taxon>
        <taxon>Bacteroidales</taxon>
        <taxon>Tannerellaceae</taxon>
        <taxon>Parabacteroides</taxon>
    </lineage>
</organism>
<dbReference type="Proteomes" id="UP000095591">
    <property type="component" value="Unassembled WGS sequence"/>
</dbReference>
<feature type="compositionally biased region" description="Basic and acidic residues" evidence="1">
    <location>
        <begin position="140"/>
        <end position="158"/>
    </location>
</feature>
<dbReference type="EMBL" id="CYXP01000007">
    <property type="protein sequence ID" value="CUN26225.1"/>
    <property type="molecule type" value="Genomic_DNA"/>
</dbReference>
<dbReference type="AlphaFoldDB" id="A0A173VJD5"/>
<reference evidence="2 3" key="1">
    <citation type="submission" date="2015-09" db="EMBL/GenBank/DDBJ databases">
        <authorList>
            <consortium name="Pathogen Informatics"/>
        </authorList>
    </citation>
    <scope>NUCLEOTIDE SEQUENCE [LARGE SCALE GENOMIC DNA]</scope>
    <source>
        <strain evidence="2 3">2789STDY5608872</strain>
    </source>
</reference>
<accession>A0A173VJD5</accession>
<dbReference type="Pfam" id="PF04404">
    <property type="entry name" value="ERF"/>
    <property type="match status" value="1"/>
</dbReference>
<proteinExistence type="predicted"/>
<gene>
    <name evidence="2" type="ORF">ERS852429_03023</name>
</gene>
<feature type="region of interest" description="Disordered" evidence="1">
    <location>
        <begin position="133"/>
        <end position="158"/>
    </location>
</feature>
<evidence type="ECO:0000313" key="3">
    <source>
        <dbReference type="Proteomes" id="UP000095591"/>
    </source>
</evidence>
<sequence>MDKSEEIDKLAIALAKFQGSLEQPSLNYEVKVRTKTGGEYKFKYADLSECKRAAKQPLADNELSVCQLIEDDYSIRTILLHSSGQWISSKVRMPSNTADAQSIGSAITYAKRYAFCAILGIVADDDEDANIASGNTAQKEQPKKANSNEKKELTRDHINNESAMESISKWIYKNEKKAKESNQSFSVESLINKSYIVGKVEMESIIEIYNNYKINNNLS</sequence>
<evidence type="ECO:0000313" key="2">
    <source>
        <dbReference type="EMBL" id="CUN26225.1"/>
    </source>
</evidence>
<dbReference type="InterPro" id="IPR007499">
    <property type="entry name" value="ERF_bacteria_virus"/>
</dbReference>
<dbReference type="RefSeq" id="WP_057319743.1">
    <property type="nucleotide sequence ID" value="NZ_CYXP01000007.1"/>
</dbReference>
<protein>
    <submittedName>
        <fullName evidence="2">ERF superfamily</fullName>
    </submittedName>
</protein>